<name>A0AAD3HJV1_9CHLO</name>
<keyword evidence="1" id="KW-0378">Hydrolase</keyword>
<dbReference type="InterPro" id="IPR000326">
    <property type="entry name" value="PAP2/HPO"/>
</dbReference>
<dbReference type="EMBL" id="BMAR01000005">
    <property type="protein sequence ID" value="GFR43353.1"/>
    <property type="molecule type" value="Genomic_DNA"/>
</dbReference>
<proteinExistence type="predicted"/>
<evidence type="ECO:0000259" key="3">
    <source>
        <dbReference type="SMART" id="SM00014"/>
    </source>
</evidence>
<feature type="domain" description="Phosphatidic acid phosphatase type 2/haloperoxidase" evidence="3">
    <location>
        <begin position="47"/>
        <end position="166"/>
    </location>
</feature>
<dbReference type="GO" id="GO:0006487">
    <property type="term" value="P:protein N-linked glycosylation"/>
    <property type="evidence" value="ECO:0007669"/>
    <property type="project" value="TreeGrafter"/>
</dbReference>
<dbReference type="GO" id="GO:0008610">
    <property type="term" value="P:lipid biosynthetic process"/>
    <property type="evidence" value="ECO:0007669"/>
    <property type="project" value="TreeGrafter"/>
</dbReference>
<keyword evidence="5" id="KW-1185">Reference proteome</keyword>
<dbReference type="Gene3D" id="1.20.144.10">
    <property type="entry name" value="Phosphatidic acid phosphatase type 2/haloperoxidase"/>
    <property type="match status" value="1"/>
</dbReference>
<comment type="caution">
    <text evidence="4">The sequence shown here is derived from an EMBL/GenBank/DDBJ whole genome shotgun (WGS) entry which is preliminary data.</text>
</comment>
<gene>
    <name evidence="4" type="ORF">Agub_g4424</name>
</gene>
<keyword evidence="2" id="KW-1133">Transmembrane helix</keyword>
<dbReference type="AlphaFoldDB" id="A0AAD3HJV1"/>
<dbReference type="SUPFAM" id="SSF48317">
    <property type="entry name" value="Acid phosphatase/Vanadium-dependent haloperoxidase"/>
    <property type="match status" value="1"/>
</dbReference>
<reference evidence="4 5" key="1">
    <citation type="journal article" date="2021" name="Sci. Rep.">
        <title>Genome sequencing of the multicellular alga Astrephomene provides insights into convergent evolution of germ-soma differentiation.</title>
        <authorList>
            <person name="Yamashita S."/>
            <person name="Yamamoto K."/>
            <person name="Matsuzaki R."/>
            <person name="Suzuki S."/>
            <person name="Yamaguchi H."/>
            <person name="Hirooka S."/>
            <person name="Minakuchi Y."/>
            <person name="Miyagishima S."/>
            <person name="Kawachi M."/>
            <person name="Toyoda A."/>
            <person name="Nozaki H."/>
        </authorList>
    </citation>
    <scope>NUCLEOTIDE SEQUENCE [LARGE SCALE GENOMIC DNA]</scope>
    <source>
        <strain evidence="4 5">NIES-4017</strain>
    </source>
</reference>
<dbReference type="SMART" id="SM00014">
    <property type="entry name" value="acidPPc"/>
    <property type="match status" value="1"/>
</dbReference>
<keyword evidence="2" id="KW-0472">Membrane</keyword>
<evidence type="ECO:0000313" key="5">
    <source>
        <dbReference type="Proteomes" id="UP001054857"/>
    </source>
</evidence>
<keyword evidence="2" id="KW-0812">Transmembrane</keyword>
<evidence type="ECO:0000256" key="1">
    <source>
        <dbReference type="ARBA" id="ARBA00022801"/>
    </source>
</evidence>
<organism evidence="4 5">
    <name type="scientific">Astrephomene gubernaculifera</name>
    <dbReference type="NCBI Taxonomy" id="47775"/>
    <lineage>
        <taxon>Eukaryota</taxon>
        <taxon>Viridiplantae</taxon>
        <taxon>Chlorophyta</taxon>
        <taxon>core chlorophytes</taxon>
        <taxon>Chlorophyceae</taxon>
        <taxon>CS clade</taxon>
        <taxon>Chlamydomonadales</taxon>
        <taxon>Astrephomenaceae</taxon>
        <taxon>Astrephomene</taxon>
    </lineage>
</organism>
<dbReference type="GO" id="GO:0005789">
    <property type="term" value="C:endoplasmic reticulum membrane"/>
    <property type="evidence" value="ECO:0007669"/>
    <property type="project" value="TreeGrafter"/>
</dbReference>
<dbReference type="InterPro" id="IPR036938">
    <property type="entry name" value="PAP2/HPO_sf"/>
</dbReference>
<evidence type="ECO:0000313" key="4">
    <source>
        <dbReference type="EMBL" id="GFR43353.1"/>
    </source>
</evidence>
<dbReference type="GO" id="GO:0047874">
    <property type="term" value="F:dolichyldiphosphatase activity"/>
    <property type="evidence" value="ECO:0007669"/>
    <property type="project" value="TreeGrafter"/>
</dbReference>
<evidence type="ECO:0000256" key="2">
    <source>
        <dbReference type="SAM" id="Phobius"/>
    </source>
</evidence>
<sequence>MAITDFSCVYYEDGDPLGKLLAYSALLPYVLIVHHASRFYSRREVHEGVILSGLVLNEAVARGLKHALRHQRPAATCARLNLCNSYGMPSSHTQCIAFGLVLHTFLCLRLFRGKSAGTRLTEACEVLLLAVGTVLTAASRVYLGYHTLEQVAAGGLLGAVLGALCFWALGWRCWEGLAGCWLGRLLHLRGSWGLADPLAEEAEWYRARVVGVRGGKEKAQ</sequence>
<feature type="transmembrane region" description="Helical" evidence="2">
    <location>
        <begin position="151"/>
        <end position="169"/>
    </location>
</feature>
<feature type="transmembrane region" description="Helical" evidence="2">
    <location>
        <begin position="123"/>
        <end position="145"/>
    </location>
</feature>
<dbReference type="Pfam" id="PF01569">
    <property type="entry name" value="PAP2"/>
    <property type="match status" value="1"/>
</dbReference>
<dbReference type="Proteomes" id="UP001054857">
    <property type="component" value="Unassembled WGS sequence"/>
</dbReference>
<accession>A0AAD3HJV1</accession>
<protein>
    <recommendedName>
        <fullName evidence="3">Phosphatidic acid phosphatase type 2/haloperoxidase domain-containing protein</fullName>
    </recommendedName>
</protein>
<dbReference type="PANTHER" id="PTHR11247:SF1">
    <property type="entry name" value="DOLICHYLDIPHOSPHATASE 1"/>
    <property type="match status" value="1"/>
</dbReference>
<dbReference type="PANTHER" id="PTHR11247">
    <property type="entry name" value="PALMITOYL-PROTEIN THIOESTERASE/DOLICHYLDIPHOSPHATASE 1"/>
    <property type="match status" value="1"/>
</dbReference>